<dbReference type="InterPro" id="IPR003660">
    <property type="entry name" value="HAMP_dom"/>
</dbReference>
<keyword evidence="3 5" id="KW-0807">Transducer</keyword>
<evidence type="ECO:0000256" key="6">
    <source>
        <dbReference type="SAM" id="Phobius"/>
    </source>
</evidence>
<name>A0A1H9VWA4_9PSEU</name>
<accession>A0A1H9VWA4</accession>
<keyword evidence="2 6" id="KW-1133">Transmembrane helix</keyword>
<evidence type="ECO:0000256" key="5">
    <source>
        <dbReference type="PROSITE-ProRule" id="PRU00284"/>
    </source>
</evidence>
<dbReference type="GO" id="GO:0007165">
    <property type="term" value="P:signal transduction"/>
    <property type="evidence" value="ECO:0007669"/>
    <property type="project" value="UniProtKB-KW"/>
</dbReference>
<dbReference type="Proteomes" id="UP000199051">
    <property type="component" value="Unassembled WGS sequence"/>
</dbReference>
<evidence type="ECO:0000256" key="4">
    <source>
        <dbReference type="ARBA" id="ARBA00029447"/>
    </source>
</evidence>
<keyword evidence="7" id="KW-0732">Signal</keyword>
<dbReference type="PROSITE" id="PS50111">
    <property type="entry name" value="CHEMOTAXIS_TRANSDUC_2"/>
    <property type="match status" value="1"/>
</dbReference>
<evidence type="ECO:0000313" key="11">
    <source>
        <dbReference type="Proteomes" id="UP000199051"/>
    </source>
</evidence>
<keyword evidence="1 6" id="KW-0812">Transmembrane</keyword>
<protein>
    <submittedName>
        <fullName evidence="10">Methyl-accepting chemotaxis protein</fullName>
    </submittedName>
</protein>
<dbReference type="PANTHER" id="PTHR32089">
    <property type="entry name" value="METHYL-ACCEPTING CHEMOTAXIS PROTEIN MCPB"/>
    <property type="match status" value="1"/>
</dbReference>
<evidence type="ECO:0000256" key="7">
    <source>
        <dbReference type="SAM" id="SignalP"/>
    </source>
</evidence>
<dbReference type="Gene3D" id="1.10.287.950">
    <property type="entry name" value="Methyl-accepting chemotaxis protein"/>
    <property type="match status" value="1"/>
</dbReference>
<evidence type="ECO:0000256" key="1">
    <source>
        <dbReference type="ARBA" id="ARBA00022692"/>
    </source>
</evidence>
<feature type="signal peptide" evidence="7">
    <location>
        <begin position="1"/>
        <end position="24"/>
    </location>
</feature>
<dbReference type="GO" id="GO:0006935">
    <property type="term" value="P:chemotaxis"/>
    <property type="evidence" value="ECO:0007669"/>
    <property type="project" value="InterPro"/>
</dbReference>
<reference evidence="11" key="1">
    <citation type="submission" date="2016-10" db="EMBL/GenBank/DDBJ databases">
        <authorList>
            <person name="Varghese N."/>
            <person name="Submissions S."/>
        </authorList>
    </citation>
    <scope>NUCLEOTIDE SEQUENCE [LARGE SCALE GENOMIC DNA]</scope>
    <source>
        <strain evidence="11">DSM 44260</strain>
    </source>
</reference>
<dbReference type="GO" id="GO:0016020">
    <property type="term" value="C:membrane"/>
    <property type="evidence" value="ECO:0007669"/>
    <property type="project" value="InterPro"/>
</dbReference>
<dbReference type="RefSeq" id="WP_092781551.1">
    <property type="nucleotide sequence ID" value="NZ_FOGI01000009.1"/>
</dbReference>
<evidence type="ECO:0000259" key="9">
    <source>
        <dbReference type="PROSITE" id="PS50885"/>
    </source>
</evidence>
<dbReference type="Pfam" id="PF00015">
    <property type="entry name" value="MCPsignal"/>
    <property type="match status" value="1"/>
</dbReference>
<dbReference type="PANTHER" id="PTHR32089:SF112">
    <property type="entry name" value="LYSOZYME-LIKE PROTEIN-RELATED"/>
    <property type="match status" value="1"/>
</dbReference>
<dbReference type="EMBL" id="FOGI01000009">
    <property type="protein sequence ID" value="SES25945.1"/>
    <property type="molecule type" value="Genomic_DNA"/>
</dbReference>
<feature type="chain" id="PRO_5038357421" evidence="7">
    <location>
        <begin position="25"/>
        <end position="521"/>
    </location>
</feature>
<dbReference type="InterPro" id="IPR004090">
    <property type="entry name" value="Chemotax_Me-accpt_rcpt"/>
</dbReference>
<sequence length="521" mass="53179">MSLSIRFRLLVMAGVGFAALGAMAGVAANATHDQSDTTNELAGVSAAMSAQWNADMMHDAIRGDVMAAIAAQTAADVADFGAAEVAEHAETMVAKFDAATAGAPDDLRAGFTQTRAAVLDYTAKAGDIVAAAKTDPQAARALVPAFLDAFSQLEDKLGSLDDQLSAAVEQQRAGADSVGTTNLLLILLCGLAAAVAFVAISAWTIRAIRGPLMTMVRALKSMAARDLTTRVDLVRGDELGEMAEAFNATAASMSEVLTSMGEGTATLLAAGADLDQVSGRLGTAAAETLARTNEVAESAGRVTTTITEIAAASAQIGSSVDSVSKASSDAQSVSAQAVRAAEDTANGVQRLRAASREIDEIVRAITSIAEQTNLLALNATIEAARAGAAGKGFAVVASEVKDLAQETAQATENVKTKIGVIQVMTGEAVEAIDSIRSVITRINDGQQEIGTAVDEQTRTTQGITTSVGEVSRTTGQIRESLDGISSSATSTADGAAATQRSAATLTATARQVNDLIGTFSY</sequence>
<evidence type="ECO:0000256" key="2">
    <source>
        <dbReference type="ARBA" id="ARBA00022989"/>
    </source>
</evidence>
<dbReference type="InterPro" id="IPR004089">
    <property type="entry name" value="MCPsignal_dom"/>
</dbReference>
<evidence type="ECO:0000256" key="3">
    <source>
        <dbReference type="ARBA" id="ARBA00023224"/>
    </source>
</evidence>
<dbReference type="PRINTS" id="PR00260">
    <property type="entry name" value="CHEMTRNSDUCR"/>
</dbReference>
<dbReference type="PROSITE" id="PS50885">
    <property type="entry name" value="HAMP"/>
    <property type="match status" value="1"/>
</dbReference>
<organism evidence="10 11">
    <name type="scientific">Actinokineospora terrae</name>
    <dbReference type="NCBI Taxonomy" id="155974"/>
    <lineage>
        <taxon>Bacteria</taxon>
        <taxon>Bacillati</taxon>
        <taxon>Actinomycetota</taxon>
        <taxon>Actinomycetes</taxon>
        <taxon>Pseudonocardiales</taxon>
        <taxon>Pseudonocardiaceae</taxon>
        <taxon>Actinokineospora</taxon>
    </lineage>
</organism>
<dbReference type="SMART" id="SM00304">
    <property type="entry name" value="HAMP"/>
    <property type="match status" value="1"/>
</dbReference>
<dbReference type="AlphaFoldDB" id="A0A1H9VWA4"/>
<dbReference type="SMART" id="SM00283">
    <property type="entry name" value="MA"/>
    <property type="match status" value="1"/>
</dbReference>
<feature type="transmembrane region" description="Helical" evidence="6">
    <location>
        <begin position="183"/>
        <end position="205"/>
    </location>
</feature>
<feature type="domain" description="HAMP" evidence="9">
    <location>
        <begin position="206"/>
        <end position="258"/>
    </location>
</feature>
<evidence type="ECO:0000313" key="10">
    <source>
        <dbReference type="EMBL" id="SES25945.1"/>
    </source>
</evidence>
<evidence type="ECO:0000259" key="8">
    <source>
        <dbReference type="PROSITE" id="PS50111"/>
    </source>
</evidence>
<dbReference type="CDD" id="cd06225">
    <property type="entry name" value="HAMP"/>
    <property type="match status" value="1"/>
</dbReference>
<feature type="domain" description="Methyl-accepting transducer" evidence="8">
    <location>
        <begin position="263"/>
        <end position="492"/>
    </location>
</feature>
<keyword evidence="11" id="KW-1185">Reference proteome</keyword>
<proteinExistence type="inferred from homology"/>
<comment type="similarity">
    <text evidence="4">Belongs to the methyl-accepting chemotaxis (MCP) protein family.</text>
</comment>
<gene>
    <name evidence="10" type="ORF">SAMN04487818_109139</name>
</gene>
<dbReference type="SUPFAM" id="SSF58104">
    <property type="entry name" value="Methyl-accepting chemotaxis protein (MCP) signaling domain"/>
    <property type="match status" value="1"/>
</dbReference>
<dbReference type="GO" id="GO:0004888">
    <property type="term" value="F:transmembrane signaling receptor activity"/>
    <property type="evidence" value="ECO:0007669"/>
    <property type="project" value="InterPro"/>
</dbReference>
<keyword evidence="6" id="KW-0472">Membrane</keyword>
<dbReference type="Pfam" id="PF00672">
    <property type="entry name" value="HAMP"/>
    <property type="match status" value="1"/>
</dbReference>
<dbReference type="STRING" id="155974.SAMN04487818_109139"/>